<dbReference type="EMBL" id="GL377302">
    <property type="protein sequence ID" value="EFJ02509.1"/>
    <property type="molecule type" value="Genomic_DNA"/>
</dbReference>
<dbReference type="SUPFAM" id="SSF47370">
    <property type="entry name" value="Bromodomain"/>
    <property type="match status" value="2"/>
</dbReference>
<feature type="region of interest" description="Disordered" evidence="9">
    <location>
        <begin position="1"/>
        <end position="44"/>
    </location>
</feature>
<dbReference type="RefSeq" id="XP_003037411.1">
    <property type="nucleotide sequence ID" value="XM_003037365.1"/>
</dbReference>
<dbReference type="VEuPathDB" id="FungiDB:SCHCODRAFT_02528997"/>
<sequence>MAKREHGQANGGRPAKRQRRYDDDGDVEMASGDEGGDAEYGDAGGASVQEQGLQLWQTARDAVNKEGRLLSGQFLQKPSRKLYPDYYTLIQRPIAFDDIRKKLDKNAYPTLEAVREDFEHCFTNAKIYNLKGSEIYNDAKDLLKLVNKTAARLSGVDPHEKKKDKAPTLHKLLKSRLQKLIDKTDDSGRILSTEFMELPSKKTWPIYYKVIKKPECLEAIRKRVKDKIYTNAADFAADVERVFTNAMEFNQEGYVIHEDARTLRDYLHQLMSDMPPPFNLPQYSQTPAGAPKIKLKLGKAAADQEAPSASSSHLTLRVPAPHAPETPAKPAAPEPTLPVAPVTATKTAAATPKVPPAAKPPPPKAEPKPTAAPIVTTSTVAPIPATPVAPRPSSLVHTFSAVPQSSAASPLTPSVSSPSLANVQKGVRPVRTATPRATPKVQQPKPQQARVPTVPQPRSTTSTPKFEPFVQQYTAPTFSYYSGYNASTPASSHPAPPAPHLPAPAPPPVPPPIIAAVTPAKSPDPPPLDPSRQIRSILMRTQPRGRCIILDHREGVKSWAIRLGPNERALHFSGLRFIGQEEEEEESSEEEEEGDEEEDQEILKRRPRGRPSKAAAAALKAAQDRVDRRARKRARTTREIFVKLNGTAIPEKVKAPEMNGGGAHRSHFEAKEWTVDLKNGLSTMEIGEKDGMVWKVYVDRPKLG</sequence>
<dbReference type="eggNOG" id="KOG1827">
    <property type="taxonomic scope" value="Eukaryota"/>
</dbReference>
<feature type="compositionally biased region" description="Low complexity" evidence="9">
    <location>
        <begin position="319"/>
        <end position="329"/>
    </location>
</feature>
<dbReference type="PANTHER" id="PTHR16062:SF19">
    <property type="entry name" value="PROTEIN POLYBROMO-1"/>
    <property type="match status" value="1"/>
</dbReference>
<keyword evidence="7" id="KW-0539">Nucleus</keyword>
<dbReference type="InterPro" id="IPR037382">
    <property type="entry name" value="Rsc/polybromo"/>
</dbReference>
<feature type="region of interest" description="Disordered" evidence="9">
    <location>
        <begin position="405"/>
        <end position="464"/>
    </location>
</feature>
<dbReference type="GO" id="GO:0006368">
    <property type="term" value="P:transcription elongation by RNA polymerase II"/>
    <property type="evidence" value="ECO:0007669"/>
    <property type="project" value="TreeGrafter"/>
</dbReference>
<evidence type="ECO:0000256" key="9">
    <source>
        <dbReference type="SAM" id="MobiDB-lite"/>
    </source>
</evidence>
<evidence type="ECO:0000313" key="11">
    <source>
        <dbReference type="EMBL" id="EFJ02509.1"/>
    </source>
</evidence>
<evidence type="ECO:0000256" key="6">
    <source>
        <dbReference type="ARBA" id="ARBA00023163"/>
    </source>
</evidence>
<keyword evidence="5 8" id="KW-0103">Bromodomain</keyword>
<dbReference type="InParanoid" id="D8PRE0"/>
<dbReference type="GO" id="GO:0006338">
    <property type="term" value="P:chromatin remodeling"/>
    <property type="evidence" value="ECO:0007669"/>
    <property type="project" value="InterPro"/>
</dbReference>
<keyword evidence="6" id="KW-0804">Transcription</keyword>
<dbReference type="GeneID" id="9585043"/>
<keyword evidence="4" id="KW-0805">Transcription regulation</keyword>
<name>D8PRE0_SCHCM</name>
<dbReference type="OMA" id="RKEYHTS"/>
<dbReference type="CDD" id="cd04369">
    <property type="entry name" value="Bromodomain"/>
    <property type="match status" value="1"/>
</dbReference>
<protein>
    <recommendedName>
        <fullName evidence="10">Bromo domain-containing protein</fullName>
    </recommendedName>
</protein>
<accession>D8PRE0</accession>
<feature type="non-terminal residue" evidence="11">
    <location>
        <position position="704"/>
    </location>
</feature>
<evidence type="ECO:0000313" key="12">
    <source>
        <dbReference type="Proteomes" id="UP000007431"/>
    </source>
</evidence>
<evidence type="ECO:0000256" key="2">
    <source>
        <dbReference type="ARBA" id="ARBA00022737"/>
    </source>
</evidence>
<evidence type="ECO:0000256" key="8">
    <source>
        <dbReference type="PROSITE-ProRule" id="PRU00035"/>
    </source>
</evidence>
<feature type="region of interest" description="Disordered" evidence="9">
    <location>
        <begin position="578"/>
        <end position="613"/>
    </location>
</feature>
<dbReference type="HOGENOM" id="CLU_022941_0_0_1"/>
<evidence type="ECO:0000256" key="4">
    <source>
        <dbReference type="ARBA" id="ARBA00023015"/>
    </source>
</evidence>
<dbReference type="STRING" id="578458.D8PRE0"/>
<dbReference type="GO" id="GO:0003682">
    <property type="term" value="F:chromatin binding"/>
    <property type="evidence" value="ECO:0007669"/>
    <property type="project" value="TreeGrafter"/>
</dbReference>
<keyword evidence="2" id="KW-0677">Repeat</keyword>
<dbReference type="Pfam" id="PF00439">
    <property type="entry name" value="Bromodomain"/>
    <property type="match status" value="2"/>
</dbReference>
<feature type="domain" description="Bromo" evidence="10">
    <location>
        <begin position="187"/>
        <end position="257"/>
    </location>
</feature>
<dbReference type="Gene3D" id="1.20.920.10">
    <property type="entry name" value="Bromodomain-like"/>
    <property type="match status" value="2"/>
</dbReference>
<keyword evidence="12" id="KW-1185">Reference proteome</keyword>
<feature type="compositionally biased region" description="Low complexity" evidence="9">
    <location>
        <begin position="405"/>
        <end position="421"/>
    </location>
</feature>
<dbReference type="OrthoDB" id="6017at2759"/>
<feature type="compositionally biased region" description="Pro residues" evidence="9">
    <location>
        <begin position="353"/>
        <end position="364"/>
    </location>
</feature>
<feature type="compositionally biased region" description="Acidic residues" evidence="9">
    <location>
        <begin position="580"/>
        <end position="600"/>
    </location>
</feature>
<evidence type="ECO:0000256" key="3">
    <source>
        <dbReference type="ARBA" id="ARBA00022853"/>
    </source>
</evidence>
<dbReference type="PRINTS" id="PR00503">
    <property type="entry name" value="BROMODOMAIN"/>
</dbReference>
<dbReference type="PANTHER" id="PTHR16062">
    <property type="entry name" value="SWI/SNF-RELATED"/>
    <property type="match status" value="1"/>
</dbReference>
<evidence type="ECO:0000256" key="5">
    <source>
        <dbReference type="ARBA" id="ARBA00023117"/>
    </source>
</evidence>
<organism evidence="12">
    <name type="scientific">Schizophyllum commune (strain H4-8 / FGSC 9210)</name>
    <name type="common">Split gill fungus</name>
    <dbReference type="NCBI Taxonomy" id="578458"/>
    <lineage>
        <taxon>Eukaryota</taxon>
        <taxon>Fungi</taxon>
        <taxon>Dikarya</taxon>
        <taxon>Basidiomycota</taxon>
        <taxon>Agaricomycotina</taxon>
        <taxon>Agaricomycetes</taxon>
        <taxon>Agaricomycetidae</taxon>
        <taxon>Agaricales</taxon>
        <taxon>Schizophyllaceae</taxon>
        <taxon>Schizophyllum</taxon>
    </lineage>
</organism>
<feature type="domain" description="Bromo" evidence="10">
    <location>
        <begin position="66"/>
        <end position="136"/>
    </location>
</feature>
<dbReference type="GO" id="GO:0016586">
    <property type="term" value="C:RSC-type complex"/>
    <property type="evidence" value="ECO:0007669"/>
    <property type="project" value="InterPro"/>
</dbReference>
<evidence type="ECO:0000259" key="10">
    <source>
        <dbReference type="PROSITE" id="PS50014"/>
    </source>
</evidence>
<feature type="region of interest" description="Disordered" evidence="9">
    <location>
        <begin position="296"/>
        <end position="370"/>
    </location>
</feature>
<dbReference type="PROSITE" id="PS50014">
    <property type="entry name" value="BROMODOMAIN_2"/>
    <property type="match status" value="2"/>
</dbReference>
<reference evidence="11 12" key="1">
    <citation type="journal article" date="2010" name="Nat. Biotechnol.">
        <title>Genome sequence of the model mushroom Schizophyllum commune.</title>
        <authorList>
            <person name="Ohm R.A."/>
            <person name="de Jong J.F."/>
            <person name="Lugones L.G."/>
            <person name="Aerts A."/>
            <person name="Kothe E."/>
            <person name="Stajich J.E."/>
            <person name="de Vries R.P."/>
            <person name="Record E."/>
            <person name="Levasseur A."/>
            <person name="Baker S.E."/>
            <person name="Bartholomew K.A."/>
            <person name="Coutinho P.M."/>
            <person name="Erdmann S."/>
            <person name="Fowler T.J."/>
            <person name="Gathman A.C."/>
            <person name="Lombard V."/>
            <person name="Henrissat B."/>
            <person name="Knabe N."/>
            <person name="Kuees U."/>
            <person name="Lilly W.W."/>
            <person name="Lindquist E."/>
            <person name="Lucas S."/>
            <person name="Magnuson J.K."/>
            <person name="Piumi F."/>
            <person name="Raudaskoski M."/>
            <person name="Salamov A."/>
            <person name="Schmutz J."/>
            <person name="Schwarze F.W.M.R."/>
            <person name="vanKuyk P.A."/>
            <person name="Horton J.S."/>
            <person name="Grigoriev I.V."/>
            <person name="Woesten H.A.B."/>
        </authorList>
    </citation>
    <scope>NUCLEOTIDE SEQUENCE [LARGE SCALE GENOMIC DNA]</scope>
    <source>
        <strain evidence="12">H4-8 / FGSC 9210</strain>
    </source>
</reference>
<evidence type="ECO:0000256" key="7">
    <source>
        <dbReference type="ARBA" id="ARBA00023242"/>
    </source>
</evidence>
<proteinExistence type="predicted"/>
<feature type="compositionally biased region" description="Low complexity" evidence="9">
    <location>
        <begin position="339"/>
        <end position="352"/>
    </location>
</feature>
<comment type="subcellular location">
    <subcellularLocation>
        <location evidence="1">Nucleus</location>
    </subcellularLocation>
</comment>
<dbReference type="KEGG" id="scm:SCHCO_02528997"/>
<gene>
    <name evidence="11" type="ORF">SCHCODRAFT_104189</name>
</gene>
<dbReference type="Proteomes" id="UP000007431">
    <property type="component" value="Unassembled WGS sequence"/>
</dbReference>
<keyword evidence="3" id="KW-0156">Chromatin regulator</keyword>
<dbReference type="InterPro" id="IPR001487">
    <property type="entry name" value="Bromodomain"/>
</dbReference>
<dbReference type="InterPro" id="IPR036427">
    <property type="entry name" value="Bromodomain-like_sf"/>
</dbReference>
<evidence type="ECO:0000256" key="1">
    <source>
        <dbReference type="ARBA" id="ARBA00004123"/>
    </source>
</evidence>
<dbReference type="AlphaFoldDB" id="D8PRE0"/>
<dbReference type="SMART" id="SM00297">
    <property type="entry name" value="BROMO"/>
    <property type="match status" value="2"/>
</dbReference>